<dbReference type="GO" id="GO:0003700">
    <property type="term" value="F:DNA-binding transcription factor activity"/>
    <property type="evidence" value="ECO:0000318"/>
    <property type="project" value="GO_Central"/>
</dbReference>
<comment type="similarity">
    <text evidence="2">Belongs to the bHLH protein family.</text>
</comment>
<evidence type="ECO:0000256" key="6">
    <source>
        <dbReference type="SAM" id="Coils"/>
    </source>
</evidence>
<dbReference type="GO" id="GO:0006355">
    <property type="term" value="P:regulation of DNA-templated transcription"/>
    <property type="evidence" value="ECO:0000318"/>
    <property type="project" value="GO_Central"/>
</dbReference>
<dbReference type="EMBL" id="LFYR01002072">
    <property type="protein sequence ID" value="KMZ57374.1"/>
    <property type="molecule type" value="Genomic_DNA"/>
</dbReference>
<feature type="coiled-coil region" evidence="6">
    <location>
        <begin position="101"/>
        <end position="128"/>
    </location>
</feature>
<dbReference type="InterPro" id="IPR011598">
    <property type="entry name" value="bHLH_dom"/>
</dbReference>
<protein>
    <recommendedName>
        <fullName evidence="7">BHLH domain-containing protein</fullName>
    </recommendedName>
</protein>
<reference evidence="9" key="1">
    <citation type="journal article" date="2016" name="Nature">
        <title>The genome of the seagrass Zostera marina reveals angiosperm adaptation to the sea.</title>
        <authorList>
            <person name="Olsen J.L."/>
            <person name="Rouze P."/>
            <person name="Verhelst B."/>
            <person name="Lin Y.-C."/>
            <person name="Bayer T."/>
            <person name="Collen J."/>
            <person name="Dattolo E."/>
            <person name="De Paoli E."/>
            <person name="Dittami S."/>
            <person name="Maumus F."/>
            <person name="Michel G."/>
            <person name="Kersting A."/>
            <person name="Lauritano C."/>
            <person name="Lohaus R."/>
            <person name="Toepel M."/>
            <person name="Tonon T."/>
            <person name="Vanneste K."/>
            <person name="Amirebrahimi M."/>
            <person name="Brakel J."/>
            <person name="Bostroem C."/>
            <person name="Chovatia M."/>
            <person name="Grimwood J."/>
            <person name="Jenkins J.W."/>
            <person name="Jueterbock A."/>
            <person name="Mraz A."/>
            <person name="Stam W.T."/>
            <person name="Tice H."/>
            <person name="Bornberg-Bauer E."/>
            <person name="Green P.J."/>
            <person name="Pearson G.A."/>
            <person name="Procaccini G."/>
            <person name="Duarte C.M."/>
            <person name="Schmutz J."/>
            <person name="Reusch T.B.H."/>
            <person name="Van de Peer Y."/>
        </authorList>
    </citation>
    <scope>NUCLEOTIDE SEQUENCE [LARGE SCALE GENOMIC DNA]</scope>
    <source>
        <strain evidence="9">cv. Finnish</strain>
    </source>
</reference>
<dbReference type="PANTHER" id="PTHR31945">
    <property type="entry name" value="TRANSCRIPTION FACTOR SCREAM2-RELATED"/>
    <property type="match status" value="1"/>
</dbReference>
<evidence type="ECO:0000259" key="7">
    <source>
        <dbReference type="PROSITE" id="PS50888"/>
    </source>
</evidence>
<dbReference type="InterPro" id="IPR054502">
    <property type="entry name" value="bHLH-TF_ACT-like_plant"/>
</dbReference>
<evidence type="ECO:0000256" key="1">
    <source>
        <dbReference type="ARBA" id="ARBA00004123"/>
    </source>
</evidence>
<evidence type="ECO:0000313" key="9">
    <source>
        <dbReference type="Proteomes" id="UP000036987"/>
    </source>
</evidence>
<dbReference type="Gene3D" id="4.10.280.10">
    <property type="entry name" value="Helix-loop-helix DNA-binding domain"/>
    <property type="match status" value="1"/>
</dbReference>
<keyword evidence="3" id="KW-0805">Transcription regulation</keyword>
<evidence type="ECO:0000256" key="5">
    <source>
        <dbReference type="ARBA" id="ARBA00023242"/>
    </source>
</evidence>
<dbReference type="SUPFAM" id="SSF47459">
    <property type="entry name" value="HLH, helix-loop-helix DNA-binding domain"/>
    <property type="match status" value="1"/>
</dbReference>
<dbReference type="Proteomes" id="UP000036987">
    <property type="component" value="Unassembled WGS sequence"/>
</dbReference>
<evidence type="ECO:0000256" key="2">
    <source>
        <dbReference type="ARBA" id="ARBA00005510"/>
    </source>
</evidence>
<comment type="subcellular location">
    <subcellularLocation>
        <location evidence="1">Nucleus</location>
    </subcellularLocation>
</comment>
<dbReference type="OrthoDB" id="623055at2759"/>
<name>A0A0K9NKS0_ZOSMR</name>
<gene>
    <name evidence="8" type="ORF">ZOSMA_86G00080</name>
</gene>
<dbReference type="Pfam" id="PF00010">
    <property type="entry name" value="HLH"/>
    <property type="match status" value="1"/>
</dbReference>
<keyword evidence="5" id="KW-0539">Nucleus</keyword>
<dbReference type="PROSITE" id="PS50888">
    <property type="entry name" value="BHLH"/>
    <property type="match status" value="1"/>
</dbReference>
<evidence type="ECO:0000313" key="8">
    <source>
        <dbReference type="EMBL" id="KMZ57374.1"/>
    </source>
</evidence>
<dbReference type="GO" id="GO:0046983">
    <property type="term" value="F:protein dimerization activity"/>
    <property type="evidence" value="ECO:0007669"/>
    <property type="project" value="InterPro"/>
</dbReference>
<proteinExistence type="inferred from homology"/>
<evidence type="ECO:0000256" key="4">
    <source>
        <dbReference type="ARBA" id="ARBA00023163"/>
    </source>
</evidence>
<comment type="caution">
    <text evidence="8">The sequence shown here is derived from an EMBL/GenBank/DDBJ whole genome shotgun (WGS) entry which is preliminary data.</text>
</comment>
<keyword evidence="9" id="KW-1185">Reference proteome</keyword>
<evidence type="ECO:0000256" key="3">
    <source>
        <dbReference type="ARBA" id="ARBA00023015"/>
    </source>
</evidence>
<dbReference type="Pfam" id="PF22754">
    <property type="entry name" value="bHLH-TF_ACT-like_plant"/>
    <property type="match status" value="1"/>
</dbReference>
<dbReference type="GO" id="GO:0005634">
    <property type="term" value="C:nucleus"/>
    <property type="evidence" value="ECO:0000318"/>
    <property type="project" value="GO_Central"/>
</dbReference>
<organism evidence="8 9">
    <name type="scientific">Zostera marina</name>
    <name type="common">Eelgrass</name>
    <dbReference type="NCBI Taxonomy" id="29655"/>
    <lineage>
        <taxon>Eukaryota</taxon>
        <taxon>Viridiplantae</taxon>
        <taxon>Streptophyta</taxon>
        <taxon>Embryophyta</taxon>
        <taxon>Tracheophyta</taxon>
        <taxon>Spermatophyta</taxon>
        <taxon>Magnoliopsida</taxon>
        <taxon>Liliopsida</taxon>
        <taxon>Zosteraceae</taxon>
        <taxon>Zostera</taxon>
    </lineage>
</organism>
<dbReference type="SMART" id="SM00353">
    <property type="entry name" value="HLH"/>
    <property type="match status" value="1"/>
</dbReference>
<dbReference type="InterPro" id="IPR036638">
    <property type="entry name" value="HLH_DNA-bd_sf"/>
</dbReference>
<keyword evidence="6" id="KW-0175">Coiled coil</keyword>
<feature type="domain" description="BHLH" evidence="7">
    <location>
        <begin position="62"/>
        <end position="111"/>
    </location>
</feature>
<dbReference type="PANTHER" id="PTHR31945:SF26">
    <property type="entry name" value="TRANSCRIPTION FACTOR BHLH35"/>
    <property type="match status" value="1"/>
</dbReference>
<keyword evidence="4" id="KW-0804">Transcription</keyword>
<dbReference type="GO" id="GO:0043565">
    <property type="term" value="F:sequence-specific DNA binding"/>
    <property type="evidence" value="ECO:0000318"/>
    <property type="project" value="GO_Central"/>
</dbReference>
<dbReference type="OMA" id="HMGERTM"/>
<sequence>MDENMDEYNLYWETKMFLEVEELYGWGLESVLAECSSSGLIESQEEGLNSAAAFSSSSKSFSSAKPNNKMIVENRRNLNQRLYSLRSVVPNITKMNKSSILTDAIAYIQELQEQERSLMEETSQLGNMEDPTDHESCQTTNHDKVEYDEDMLRIKDKARCAADNIQVKVSGVGETTLVISITCSKKKDMILKLCQVLPSLNLKIITANIISFSGELFHTIIIEGDEVDARWLEEKIEMSFAEADKIQPCLLQG</sequence>
<dbReference type="AlphaFoldDB" id="A0A0K9NKS0"/>
<dbReference type="InterPro" id="IPR051358">
    <property type="entry name" value="TF_AMS/ICE1/BHLH6-like"/>
</dbReference>
<accession>A0A0K9NKS0</accession>
<dbReference type="STRING" id="29655.A0A0K9NKS0"/>